<evidence type="ECO:0000256" key="2">
    <source>
        <dbReference type="ARBA" id="ARBA00022840"/>
    </source>
</evidence>
<dbReference type="PANTHER" id="PTHR16305:SF28">
    <property type="entry name" value="GUANYLATE CYCLASE DOMAIN-CONTAINING PROTEIN"/>
    <property type="match status" value="1"/>
</dbReference>
<sequence>MSASPTGDRRCEECLAVLAPTARFCPECGARVAPGSQPENRRTVTLLFSDVTGSTAMGEQLDPEAYRRLMTRYFAVAREAVERHGGQVEKFVGDAVLAVFGVPEVREDDALRAVRAAHDLTAAVAALSAEIERTLGTSLLVRTGVNTGSVVTGAAYAGGSFVTGDAVNTAARLEQAAAPGQVLLGAATLALVRDSVEVGQALAIAAKGKSQPVVAHALISVTDAAEGRVRRPETPLVGRDREAEVLDVTLDRTLESRRGHLVTVLGDPGIGKTRLVDDFVRRIGDRAQVVGGRCVSYGQGITYWPVVQLLRQALGLTGNESEEGTRHVVARLGEGVPDWEQVVELVLPLLGGSGEPGRCDQTSWSVARVLEQLALRRPLVVTVDDLHWAEPTLVELLERVRDEVADLPLLFVCQARPELLDRQPGWGGGSLNSTLFALDPFSTAQTGTSITGLLGGPVPPEVAVAVADWAGGNPLFVEEITAHLVEEGVLVQDDGAGWVLVGDLSQARVPPTVSALIAARLDRLPVAERQLLERVSVVGLELTTYDALALVDDAATVEHLLSVLARRDLLRRTRGRQGDTWAFRHVLVREAAYAALPKELRAELHERFAARLETSASDAGPERVAFVAHHLEAAARLRHEVTPGSPEAIGLAIRAATTLAAAAQEAVDRDDSPAAEGLLRGALTLSGLAPAARRDLMARLNALLLGRGRIADSKALIEEYAATLDDPPAGIDVAYVRAWRLSHALTGAEDVDPADLATAARELADLARAADDLVRLDQALVVAMHGVEMLAQFDELLRLSEEEAGLGGAPARHAESVRPFALMFGTRPMSVTAENTARLAALPGRSRLFRVWMQVYAAMCAAAMATPDSAALVEAAGRAAAALDPADADELTATLAEANLLLGNYPEAITYFERSIARHRRWGGLAFASTDLAQQAGVLLALDAPLDRVREILAEAEAVTSRHDVLSLALVAMGHCVVAAREGDLEEAARRATEAVETVDRGDLSIMRPRIRVVVSEAARLRGDRAEEQRLLGEALELCRAKELHAMSRRIEERLRSL</sequence>
<feature type="domain" description="Guanylate cyclase" evidence="3">
    <location>
        <begin position="45"/>
        <end position="174"/>
    </location>
</feature>
<name>A0A7W3PA03_9ACTN</name>
<dbReference type="SUPFAM" id="SSF52540">
    <property type="entry name" value="P-loop containing nucleoside triphosphate hydrolases"/>
    <property type="match status" value="1"/>
</dbReference>
<comment type="caution">
    <text evidence="4">The sequence shown here is derived from an EMBL/GenBank/DDBJ whole genome shotgun (WGS) entry which is preliminary data.</text>
</comment>
<dbReference type="PROSITE" id="PS50125">
    <property type="entry name" value="GUANYLATE_CYCLASE_2"/>
    <property type="match status" value="1"/>
</dbReference>
<evidence type="ECO:0000259" key="3">
    <source>
        <dbReference type="PROSITE" id="PS50125"/>
    </source>
</evidence>
<reference evidence="4 5" key="1">
    <citation type="submission" date="2020-07" db="EMBL/GenBank/DDBJ databases">
        <title>Sequencing the genomes of 1000 actinobacteria strains.</title>
        <authorList>
            <person name="Klenk H.-P."/>
        </authorList>
    </citation>
    <scope>NUCLEOTIDE SEQUENCE [LARGE SCALE GENOMIC DNA]</scope>
    <source>
        <strain evidence="4 5">DSM 21349</strain>
    </source>
</reference>
<dbReference type="SMART" id="SM00044">
    <property type="entry name" value="CYCc"/>
    <property type="match status" value="1"/>
</dbReference>
<gene>
    <name evidence="4" type="ORF">FB382_002364</name>
</gene>
<evidence type="ECO:0000313" key="5">
    <source>
        <dbReference type="Proteomes" id="UP000580910"/>
    </source>
</evidence>
<organism evidence="4 5">
    <name type="scientific">Nocardioides ginsengisegetis</name>
    <dbReference type="NCBI Taxonomy" id="661491"/>
    <lineage>
        <taxon>Bacteria</taxon>
        <taxon>Bacillati</taxon>
        <taxon>Actinomycetota</taxon>
        <taxon>Actinomycetes</taxon>
        <taxon>Propionibacteriales</taxon>
        <taxon>Nocardioidaceae</taxon>
        <taxon>Nocardioides</taxon>
    </lineage>
</organism>
<dbReference type="InterPro" id="IPR029787">
    <property type="entry name" value="Nucleotide_cyclase"/>
</dbReference>
<dbReference type="EMBL" id="JACGXA010000001">
    <property type="protein sequence ID" value="MBA8804073.1"/>
    <property type="molecule type" value="Genomic_DNA"/>
</dbReference>
<dbReference type="GO" id="GO:0005737">
    <property type="term" value="C:cytoplasm"/>
    <property type="evidence" value="ECO:0007669"/>
    <property type="project" value="TreeGrafter"/>
</dbReference>
<dbReference type="InterPro" id="IPR011990">
    <property type="entry name" value="TPR-like_helical_dom_sf"/>
</dbReference>
<dbReference type="Proteomes" id="UP000580910">
    <property type="component" value="Unassembled WGS sequence"/>
</dbReference>
<protein>
    <submittedName>
        <fullName evidence="4">Class 3 adenylate cyclase/tetratricopeptide (TPR) repeat protein</fullName>
    </submittedName>
</protein>
<dbReference type="Pfam" id="PF00211">
    <property type="entry name" value="Guanylate_cyc"/>
    <property type="match status" value="1"/>
</dbReference>
<keyword evidence="5" id="KW-1185">Reference proteome</keyword>
<evidence type="ECO:0000256" key="1">
    <source>
        <dbReference type="ARBA" id="ARBA00022741"/>
    </source>
</evidence>
<dbReference type="InterPro" id="IPR001054">
    <property type="entry name" value="A/G_cyclase"/>
</dbReference>
<dbReference type="GO" id="GO:0035556">
    <property type="term" value="P:intracellular signal transduction"/>
    <property type="evidence" value="ECO:0007669"/>
    <property type="project" value="InterPro"/>
</dbReference>
<dbReference type="SUPFAM" id="SSF55073">
    <property type="entry name" value="Nucleotide cyclase"/>
    <property type="match status" value="1"/>
</dbReference>
<dbReference type="PANTHER" id="PTHR16305">
    <property type="entry name" value="TESTICULAR SOLUBLE ADENYLYL CYCLASE"/>
    <property type="match status" value="1"/>
</dbReference>
<evidence type="ECO:0000313" key="4">
    <source>
        <dbReference type="EMBL" id="MBA8804073.1"/>
    </source>
</evidence>
<dbReference type="CDD" id="cd07302">
    <property type="entry name" value="CHD"/>
    <property type="match status" value="1"/>
</dbReference>
<dbReference type="GO" id="GO:0004016">
    <property type="term" value="F:adenylate cyclase activity"/>
    <property type="evidence" value="ECO:0007669"/>
    <property type="project" value="UniProtKB-ARBA"/>
</dbReference>
<dbReference type="Gene3D" id="1.25.40.10">
    <property type="entry name" value="Tetratricopeptide repeat domain"/>
    <property type="match status" value="1"/>
</dbReference>
<dbReference type="Pfam" id="PF13191">
    <property type="entry name" value="AAA_16"/>
    <property type="match status" value="1"/>
</dbReference>
<dbReference type="AlphaFoldDB" id="A0A7W3PA03"/>
<dbReference type="Gene3D" id="3.40.50.300">
    <property type="entry name" value="P-loop containing nucleotide triphosphate hydrolases"/>
    <property type="match status" value="1"/>
</dbReference>
<keyword evidence="2" id="KW-0067">ATP-binding</keyword>
<keyword evidence="1" id="KW-0547">Nucleotide-binding</keyword>
<dbReference type="InterPro" id="IPR041664">
    <property type="entry name" value="AAA_16"/>
</dbReference>
<accession>A0A7W3PA03</accession>
<proteinExistence type="predicted"/>
<dbReference type="Gene3D" id="3.30.70.1230">
    <property type="entry name" value="Nucleotide cyclase"/>
    <property type="match status" value="1"/>
</dbReference>
<dbReference type="InterPro" id="IPR027417">
    <property type="entry name" value="P-loop_NTPase"/>
</dbReference>
<dbReference type="GO" id="GO:0005524">
    <property type="term" value="F:ATP binding"/>
    <property type="evidence" value="ECO:0007669"/>
    <property type="project" value="UniProtKB-KW"/>
</dbReference>
<dbReference type="GO" id="GO:0009190">
    <property type="term" value="P:cyclic nucleotide biosynthetic process"/>
    <property type="evidence" value="ECO:0007669"/>
    <property type="project" value="InterPro"/>
</dbReference>
<dbReference type="RefSeq" id="WP_182539375.1">
    <property type="nucleotide sequence ID" value="NZ_JACGXA010000001.1"/>
</dbReference>